<dbReference type="InterPro" id="IPR017853">
    <property type="entry name" value="GH"/>
</dbReference>
<dbReference type="Pfam" id="PF16862">
    <property type="entry name" value="Glyco_hydro_79C"/>
    <property type="match status" value="1"/>
</dbReference>
<reference evidence="3 4" key="1">
    <citation type="journal article" date="2020" name="ISME J.">
        <title>Uncovering the hidden diversity of litter-decomposition mechanisms in mushroom-forming fungi.</title>
        <authorList>
            <person name="Floudas D."/>
            <person name="Bentzer J."/>
            <person name="Ahren D."/>
            <person name="Johansson T."/>
            <person name="Persson P."/>
            <person name="Tunlid A."/>
        </authorList>
    </citation>
    <scope>NUCLEOTIDE SEQUENCE [LARGE SCALE GENOMIC DNA]</scope>
    <source>
        <strain evidence="3 4">CBS 661.87</strain>
    </source>
</reference>
<dbReference type="Gene3D" id="2.60.40.1180">
    <property type="entry name" value="Golgi alpha-mannosidase II"/>
    <property type="match status" value="1"/>
</dbReference>
<gene>
    <name evidence="3" type="ORF">D9615_005831</name>
</gene>
<organism evidence="3 4">
    <name type="scientific">Tricholomella constricta</name>
    <dbReference type="NCBI Taxonomy" id="117010"/>
    <lineage>
        <taxon>Eukaryota</taxon>
        <taxon>Fungi</taxon>
        <taxon>Dikarya</taxon>
        <taxon>Basidiomycota</taxon>
        <taxon>Agaricomycotina</taxon>
        <taxon>Agaricomycetes</taxon>
        <taxon>Agaricomycetidae</taxon>
        <taxon>Agaricales</taxon>
        <taxon>Tricholomatineae</taxon>
        <taxon>Lyophyllaceae</taxon>
        <taxon>Tricholomella</taxon>
    </lineage>
</organism>
<dbReference type="InterPro" id="IPR052974">
    <property type="entry name" value="GH79_Enzymes"/>
</dbReference>
<comment type="caution">
    <text evidence="3">The sequence shown here is derived from an EMBL/GenBank/DDBJ whole genome shotgun (WGS) entry which is preliminary data.</text>
</comment>
<dbReference type="Gene3D" id="3.20.20.80">
    <property type="entry name" value="Glycosidases"/>
    <property type="match status" value="1"/>
</dbReference>
<dbReference type="InterPro" id="IPR031728">
    <property type="entry name" value="GlcAase_C"/>
</dbReference>
<dbReference type="InterPro" id="IPR013780">
    <property type="entry name" value="Glyco_hydro_b"/>
</dbReference>
<keyword evidence="4" id="KW-1185">Reference proteome</keyword>
<evidence type="ECO:0000313" key="3">
    <source>
        <dbReference type="EMBL" id="KAF5379811.1"/>
    </source>
</evidence>
<name>A0A8H5HAV4_9AGAR</name>
<evidence type="ECO:0000259" key="2">
    <source>
        <dbReference type="Pfam" id="PF16862"/>
    </source>
</evidence>
<protein>
    <recommendedName>
        <fullName evidence="2">Beta-glucuronidase C-terminal domain-containing protein</fullName>
    </recommendedName>
</protein>
<proteinExistence type="predicted"/>
<dbReference type="PANTHER" id="PTHR36183:SF2">
    <property type="entry name" value="BETA-GLUCURONIDASE C-TERMINAL DOMAIN-CONTAINING PROTEIN"/>
    <property type="match status" value="1"/>
</dbReference>
<evidence type="ECO:0000313" key="4">
    <source>
        <dbReference type="Proteomes" id="UP000565441"/>
    </source>
</evidence>
<evidence type="ECO:0000256" key="1">
    <source>
        <dbReference type="SAM" id="SignalP"/>
    </source>
</evidence>
<feature type="domain" description="Beta-glucuronidase C-terminal" evidence="2">
    <location>
        <begin position="409"/>
        <end position="507"/>
    </location>
</feature>
<feature type="signal peptide" evidence="1">
    <location>
        <begin position="1"/>
        <end position="23"/>
    </location>
</feature>
<feature type="chain" id="PRO_5034721223" description="Beta-glucuronidase C-terminal domain-containing protein" evidence="1">
    <location>
        <begin position="24"/>
        <end position="558"/>
    </location>
</feature>
<dbReference type="Proteomes" id="UP000565441">
    <property type="component" value="Unassembled WGS sequence"/>
</dbReference>
<dbReference type="PANTHER" id="PTHR36183">
    <property type="entry name" value="BETA-GLUCURONIDASE"/>
    <property type="match status" value="1"/>
</dbReference>
<dbReference type="OrthoDB" id="2796951at2759"/>
<accession>A0A8H5HAV4</accession>
<sequence>MLLPHLSSALLAALVTLPAFSIAGKPLDVSFPERPPESALKNIVDDNFIGISWELSSFDTLWGGTVKTIPHAMQNYLHNVAVRMSKPLRIRIGGNGMDGSTYVPNLSKFLEHTDPDAYFNDIPVNFGPIMFDVMNAMYDIVGPMQFIIGLSMRHPHETANVVKLATDAEKAFGDRLDAFLLGNEPDLYAGHGERDAYDIDTYVSEIGDVVDDLRDAGLLERKIIGGPTICCGWNLSTILDAGLDQYPYKYYTIQRYPLHNCGGPNEKNTNITYFQAPVNVGPYLNWQQEGMAKAQANNVPVLLTEYNSVACGGSNISNTFATGLWAVNVGLKAASVNYTSVYLHTREHGIQYNLFDPPTPETSMEPGWTTGSTYYAALFLAEMTDPTGSVVVDLNLNNSNSDPASRVAAYGIYDKAGTSRGKLALLNFADAKDPGQTATQVYRIPGGIADSVQVRVLTAPSKLETRNISWAGQTVGENGALLGMQQTIRKDCADGCEVEIPSPGGALVLLGGSSQFFTGNSTIAGIGGYLAGAASQSYTMASSWSLAALLGCLLLTFW</sequence>
<dbReference type="EMBL" id="JAACJP010000015">
    <property type="protein sequence ID" value="KAF5379811.1"/>
    <property type="molecule type" value="Genomic_DNA"/>
</dbReference>
<dbReference type="AlphaFoldDB" id="A0A8H5HAV4"/>
<keyword evidence="1" id="KW-0732">Signal</keyword>
<dbReference type="SUPFAM" id="SSF51445">
    <property type="entry name" value="(Trans)glycosidases"/>
    <property type="match status" value="1"/>
</dbReference>